<dbReference type="OrthoDB" id="10067381at2759"/>
<dbReference type="InterPro" id="IPR003615">
    <property type="entry name" value="HNH_nuc"/>
</dbReference>
<reference evidence="2" key="1">
    <citation type="journal article" date="2020" name="Fungal Divers.">
        <title>Resolving the Mortierellaceae phylogeny through synthesis of multi-gene phylogenetics and phylogenomics.</title>
        <authorList>
            <person name="Vandepol N."/>
            <person name="Liber J."/>
            <person name="Desiro A."/>
            <person name="Na H."/>
            <person name="Kennedy M."/>
            <person name="Barry K."/>
            <person name="Grigoriev I.V."/>
            <person name="Miller A.N."/>
            <person name="O'Donnell K."/>
            <person name="Stajich J.E."/>
            <person name="Bonito G."/>
        </authorList>
    </citation>
    <scope>NUCLEOTIDE SEQUENCE</scope>
    <source>
        <strain evidence="2">BC1065</strain>
    </source>
</reference>
<evidence type="ECO:0000313" key="2">
    <source>
        <dbReference type="EMBL" id="KAG0255498.1"/>
    </source>
</evidence>
<gene>
    <name evidence="2" type="ORF">DFQ27_006227</name>
</gene>
<organism evidence="2 3">
    <name type="scientific">Actinomortierella ambigua</name>
    <dbReference type="NCBI Taxonomy" id="1343610"/>
    <lineage>
        <taxon>Eukaryota</taxon>
        <taxon>Fungi</taxon>
        <taxon>Fungi incertae sedis</taxon>
        <taxon>Mucoromycota</taxon>
        <taxon>Mortierellomycotina</taxon>
        <taxon>Mortierellomycetes</taxon>
        <taxon>Mortierellales</taxon>
        <taxon>Mortierellaceae</taxon>
        <taxon>Actinomortierella</taxon>
    </lineage>
</organism>
<evidence type="ECO:0000259" key="1">
    <source>
        <dbReference type="SMART" id="SM00507"/>
    </source>
</evidence>
<dbReference type="EMBL" id="JAAAJB010000458">
    <property type="protein sequence ID" value="KAG0255498.1"/>
    <property type="molecule type" value="Genomic_DNA"/>
</dbReference>
<dbReference type="Proteomes" id="UP000807716">
    <property type="component" value="Unassembled WGS sequence"/>
</dbReference>
<proteinExistence type="predicted"/>
<feature type="domain" description="HNH nuclease" evidence="1">
    <location>
        <begin position="44"/>
        <end position="94"/>
    </location>
</feature>
<comment type="caution">
    <text evidence="2">The sequence shown here is derived from an EMBL/GenBank/DDBJ whole genome shotgun (WGS) entry which is preliminary data.</text>
</comment>
<dbReference type="SMART" id="SM00507">
    <property type="entry name" value="HNHc"/>
    <property type="match status" value="1"/>
</dbReference>
<name>A0A9P6PY45_9FUNG</name>
<dbReference type="AlphaFoldDB" id="A0A9P6PY45"/>
<protein>
    <recommendedName>
        <fullName evidence="1">HNH nuclease domain-containing protein</fullName>
    </recommendedName>
</protein>
<accession>A0A9P6PY45</accession>
<sequence>MTTPRGHVSSSLPQPVLRLSVTKTWSDMPGSMRTLAIDSPEWRALRQRILERDNYTCRFCGTRAAKYMICDHINGNPSNNHPTNLGINCKLCDSVRHCGLAGMNGVLTLGISKMPQKDINRWTLQLYKQLNKVPLHSEIDSKSVIIASDTIDYANELLGLPDSFNYGQSCDCCSIEHTYDMHKGFFTREAETILKNIRDNQ</sequence>
<keyword evidence="3" id="KW-1185">Reference proteome</keyword>
<evidence type="ECO:0000313" key="3">
    <source>
        <dbReference type="Proteomes" id="UP000807716"/>
    </source>
</evidence>